<feature type="compositionally biased region" description="Basic and acidic residues" evidence="1">
    <location>
        <begin position="178"/>
        <end position="188"/>
    </location>
</feature>
<accession>A0A0G4FD11</accession>
<feature type="compositionally biased region" description="Polar residues" evidence="1">
    <location>
        <begin position="381"/>
        <end position="392"/>
    </location>
</feature>
<organism evidence="2">
    <name type="scientific">Chromera velia CCMP2878</name>
    <dbReference type="NCBI Taxonomy" id="1169474"/>
    <lineage>
        <taxon>Eukaryota</taxon>
        <taxon>Sar</taxon>
        <taxon>Alveolata</taxon>
        <taxon>Colpodellida</taxon>
        <taxon>Chromeraceae</taxon>
        <taxon>Chromera</taxon>
    </lineage>
</organism>
<dbReference type="VEuPathDB" id="CryptoDB:Cvel_16437"/>
<dbReference type="EMBL" id="CDMZ01000294">
    <property type="protein sequence ID" value="CEM11133.1"/>
    <property type="molecule type" value="Genomic_DNA"/>
</dbReference>
<feature type="compositionally biased region" description="Basic residues" evidence="1">
    <location>
        <begin position="308"/>
        <end position="318"/>
    </location>
</feature>
<feature type="region of interest" description="Disordered" evidence="1">
    <location>
        <begin position="123"/>
        <end position="193"/>
    </location>
</feature>
<feature type="compositionally biased region" description="Acidic residues" evidence="1">
    <location>
        <begin position="349"/>
        <end position="368"/>
    </location>
</feature>
<evidence type="ECO:0000256" key="1">
    <source>
        <dbReference type="SAM" id="MobiDB-lite"/>
    </source>
</evidence>
<feature type="region of interest" description="Disordered" evidence="1">
    <location>
        <begin position="283"/>
        <end position="416"/>
    </location>
</feature>
<feature type="compositionally biased region" description="Basic and acidic residues" evidence="1">
    <location>
        <begin position="471"/>
        <end position="485"/>
    </location>
</feature>
<feature type="compositionally biased region" description="Acidic residues" evidence="1">
    <location>
        <begin position="287"/>
        <end position="299"/>
    </location>
</feature>
<feature type="region of interest" description="Disordered" evidence="1">
    <location>
        <begin position="468"/>
        <end position="492"/>
    </location>
</feature>
<protein>
    <submittedName>
        <fullName evidence="2">Uncharacterized protein</fullName>
    </submittedName>
</protein>
<feature type="region of interest" description="Disordered" evidence="1">
    <location>
        <begin position="77"/>
        <end position="105"/>
    </location>
</feature>
<reference evidence="2" key="1">
    <citation type="submission" date="2014-11" db="EMBL/GenBank/DDBJ databases">
        <authorList>
            <person name="Otto D Thomas"/>
            <person name="Naeem Raeece"/>
        </authorList>
    </citation>
    <scope>NUCLEOTIDE SEQUENCE</scope>
</reference>
<name>A0A0G4FD11_9ALVE</name>
<feature type="compositionally biased region" description="Basic and acidic residues" evidence="1">
    <location>
        <begin position="369"/>
        <end position="380"/>
    </location>
</feature>
<evidence type="ECO:0000313" key="2">
    <source>
        <dbReference type="EMBL" id="CEM11133.1"/>
    </source>
</evidence>
<feature type="compositionally biased region" description="Basic and acidic residues" evidence="1">
    <location>
        <begin position="134"/>
        <end position="150"/>
    </location>
</feature>
<gene>
    <name evidence="2" type="ORF">Cvel_16437</name>
</gene>
<proteinExistence type="predicted"/>
<dbReference type="AlphaFoldDB" id="A0A0G4FD11"/>
<sequence>MLRTTAFLVAIAQTHFSWGESNHFAQTPRLRLAFVFPSINSRSPRKERSDSRGQAIFERSRLRGTVDSDLSEILEGWWDQGEQEEGGDQKPVAGLQDRSEKKTPLRASFVSTARQARLQRDGVTDIGGDGKAAQSRDAEVLEGIAEKAQEEDGEEVEWVEMSNKEMRQLKNKKRKKRQREEMKEKLKSQCEPYGPIDVTQAMYKEKTESSSKGIDPYYKERMDGITKINEQLEELGRLHSQRKKAIAQIKDLTPEARKGYLGMAESDFNAQVKKVVSPMFVMQGDLPPEEEEGGTEEEERILAEIQKKSKKKKKKKSKSPQTAREKVFGDEDDFLDLDQMPDMDRMELWTDEPVEEEEEEEEEGEETEGGTRHFEQRLHQMSEQSLTQTSEAASPPPRKNLADPLIASLSVGDPGSAVGVRGDVGVGGDAYASPPCPCVRVGLGALGSIGSCMKGVRAMSSMVEVRRRRQAMKELEEERRKKETSSDSDLCQ</sequence>
<feature type="compositionally biased region" description="Acidic residues" evidence="1">
    <location>
        <begin position="330"/>
        <end position="341"/>
    </location>
</feature>